<organism evidence="7 8">
    <name type="scientific">Streptacidiphilus fuscans</name>
    <dbReference type="NCBI Taxonomy" id="2789292"/>
    <lineage>
        <taxon>Bacteria</taxon>
        <taxon>Bacillati</taxon>
        <taxon>Actinomycetota</taxon>
        <taxon>Actinomycetes</taxon>
        <taxon>Kitasatosporales</taxon>
        <taxon>Streptomycetaceae</taxon>
        <taxon>Streptacidiphilus</taxon>
    </lineage>
</organism>
<dbReference type="PRINTS" id="PR00455">
    <property type="entry name" value="HTHTETR"/>
</dbReference>
<dbReference type="Gene3D" id="1.10.10.60">
    <property type="entry name" value="Homeodomain-like"/>
    <property type="match status" value="1"/>
</dbReference>
<dbReference type="Pfam" id="PF16859">
    <property type="entry name" value="TetR_C_11"/>
    <property type="match status" value="1"/>
</dbReference>
<keyword evidence="2 4" id="KW-0238">DNA-binding</keyword>
<dbReference type="GO" id="GO:0003700">
    <property type="term" value="F:DNA-binding transcription factor activity"/>
    <property type="evidence" value="ECO:0007669"/>
    <property type="project" value="TreeGrafter"/>
</dbReference>
<protein>
    <submittedName>
        <fullName evidence="7">TetR/AcrR family transcriptional regulator</fullName>
    </submittedName>
</protein>
<feature type="domain" description="HTH tetR-type" evidence="6">
    <location>
        <begin position="71"/>
        <end position="131"/>
    </location>
</feature>
<feature type="DNA-binding region" description="H-T-H motif" evidence="4">
    <location>
        <begin position="94"/>
        <end position="113"/>
    </location>
</feature>
<dbReference type="AlphaFoldDB" id="A0A931AZI6"/>
<dbReference type="Proteomes" id="UP000657385">
    <property type="component" value="Unassembled WGS sequence"/>
</dbReference>
<dbReference type="SUPFAM" id="SSF48498">
    <property type="entry name" value="Tetracyclin repressor-like, C-terminal domain"/>
    <property type="match status" value="1"/>
</dbReference>
<gene>
    <name evidence="7" type="ORF">I2501_05220</name>
</gene>
<sequence length="267" mass="28419">MAPRTARSRRDVSYATSAAPPLRSSGYRQVTCDTHPPRQTVADQVRPVRSTPEEPAVTESDGPRKGRPRSADADSAILAAAREALAELGWGGLTMGDVAVRAGVAKTTLYRRWPSKNELVVAAVADQLDELDMPNLGSLRADIEAVVAQFAALLSAPDTQAALLALFAEATRDPLLRTRVREAIIEPQKRLVHLGRAAAQARGELPADSCAVAAQEDVDIIFDTVAGTVVHRMLVSGEPASPEWISRFTSLLLLPLTESTESAAGLG</sequence>
<name>A0A931AZI6_9ACTN</name>
<dbReference type="PROSITE" id="PS50977">
    <property type="entry name" value="HTH_TETR_2"/>
    <property type="match status" value="1"/>
</dbReference>
<dbReference type="InterPro" id="IPR001647">
    <property type="entry name" value="HTH_TetR"/>
</dbReference>
<dbReference type="Pfam" id="PF00440">
    <property type="entry name" value="TetR_N"/>
    <property type="match status" value="1"/>
</dbReference>
<evidence type="ECO:0000256" key="5">
    <source>
        <dbReference type="SAM" id="MobiDB-lite"/>
    </source>
</evidence>
<dbReference type="PANTHER" id="PTHR30055">
    <property type="entry name" value="HTH-TYPE TRANSCRIPTIONAL REGULATOR RUTR"/>
    <property type="match status" value="1"/>
</dbReference>
<accession>A0A931AZI6</accession>
<dbReference type="InterPro" id="IPR009057">
    <property type="entry name" value="Homeodomain-like_sf"/>
</dbReference>
<comment type="caution">
    <text evidence="7">The sequence shown here is derived from an EMBL/GenBank/DDBJ whole genome shotgun (WGS) entry which is preliminary data.</text>
</comment>
<keyword evidence="8" id="KW-1185">Reference proteome</keyword>
<dbReference type="GO" id="GO:0000976">
    <property type="term" value="F:transcription cis-regulatory region binding"/>
    <property type="evidence" value="ECO:0007669"/>
    <property type="project" value="TreeGrafter"/>
</dbReference>
<reference evidence="7" key="1">
    <citation type="submission" date="2020-11" db="EMBL/GenBank/DDBJ databases">
        <title>Isolation and identification of active actinomycetes.</title>
        <authorList>
            <person name="Yu B."/>
        </authorList>
    </citation>
    <scope>NUCLEOTIDE SEQUENCE</scope>
    <source>
        <strain evidence="7">NEAU-YB345</strain>
    </source>
</reference>
<evidence type="ECO:0000259" key="6">
    <source>
        <dbReference type="PROSITE" id="PS50977"/>
    </source>
</evidence>
<dbReference type="SUPFAM" id="SSF46689">
    <property type="entry name" value="Homeodomain-like"/>
    <property type="match status" value="1"/>
</dbReference>
<evidence type="ECO:0000256" key="3">
    <source>
        <dbReference type="ARBA" id="ARBA00023163"/>
    </source>
</evidence>
<dbReference type="Gene3D" id="1.10.357.10">
    <property type="entry name" value="Tetracycline Repressor, domain 2"/>
    <property type="match status" value="1"/>
</dbReference>
<dbReference type="InterPro" id="IPR011075">
    <property type="entry name" value="TetR_C"/>
</dbReference>
<evidence type="ECO:0000256" key="2">
    <source>
        <dbReference type="ARBA" id="ARBA00023125"/>
    </source>
</evidence>
<dbReference type="InterPro" id="IPR036271">
    <property type="entry name" value="Tet_transcr_reg_TetR-rel_C_sf"/>
</dbReference>
<evidence type="ECO:0000313" key="7">
    <source>
        <dbReference type="EMBL" id="MBF9067438.1"/>
    </source>
</evidence>
<feature type="region of interest" description="Disordered" evidence="5">
    <location>
        <begin position="1"/>
        <end position="72"/>
    </location>
</feature>
<evidence type="ECO:0000313" key="8">
    <source>
        <dbReference type="Proteomes" id="UP000657385"/>
    </source>
</evidence>
<keyword evidence="3" id="KW-0804">Transcription</keyword>
<dbReference type="EMBL" id="JADPRT010000002">
    <property type="protein sequence ID" value="MBF9067438.1"/>
    <property type="molecule type" value="Genomic_DNA"/>
</dbReference>
<dbReference type="InterPro" id="IPR050109">
    <property type="entry name" value="HTH-type_TetR-like_transc_reg"/>
</dbReference>
<feature type="compositionally biased region" description="Basic and acidic residues" evidence="5">
    <location>
        <begin position="61"/>
        <end position="72"/>
    </location>
</feature>
<evidence type="ECO:0000256" key="1">
    <source>
        <dbReference type="ARBA" id="ARBA00023015"/>
    </source>
</evidence>
<keyword evidence="1" id="KW-0805">Transcription regulation</keyword>
<evidence type="ECO:0000256" key="4">
    <source>
        <dbReference type="PROSITE-ProRule" id="PRU00335"/>
    </source>
</evidence>
<dbReference type="PANTHER" id="PTHR30055:SF230">
    <property type="entry name" value="TRANSCRIPTIONAL REGULATORY PROTEIN (PROBABLY TETR-FAMILY)-RELATED"/>
    <property type="match status" value="1"/>
</dbReference>
<proteinExistence type="predicted"/>